<keyword evidence="2" id="KW-0472">Membrane</keyword>
<feature type="compositionally biased region" description="Low complexity" evidence="1">
    <location>
        <begin position="12"/>
        <end position="25"/>
    </location>
</feature>
<feature type="transmembrane region" description="Helical" evidence="2">
    <location>
        <begin position="78"/>
        <end position="98"/>
    </location>
</feature>
<comment type="caution">
    <text evidence="3">The sequence shown here is derived from an EMBL/GenBank/DDBJ whole genome shotgun (WGS) entry which is preliminary data.</text>
</comment>
<reference evidence="3 4" key="1">
    <citation type="journal article" date="2019" name="Int. J. Syst. Evol. Microbiol.">
        <title>The Global Catalogue of Microorganisms (GCM) 10K type strain sequencing project: providing services to taxonomists for standard genome sequencing and annotation.</title>
        <authorList>
            <consortium name="The Broad Institute Genomics Platform"/>
            <consortium name="The Broad Institute Genome Sequencing Center for Infectious Disease"/>
            <person name="Wu L."/>
            <person name="Ma J."/>
        </authorList>
    </citation>
    <scope>NUCLEOTIDE SEQUENCE [LARGE SCALE GENOMIC DNA]</scope>
    <source>
        <strain evidence="3 4">IBRC-M 10256</strain>
    </source>
</reference>
<dbReference type="GeneID" id="73902212"/>
<evidence type="ECO:0000256" key="2">
    <source>
        <dbReference type="SAM" id="Phobius"/>
    </source>
</evidence>
<evidence type="ECO:0000256" key="1">
    <source>
        <dbReference type="SAM" id="MobiDB-lite"/>
    </source>
</evidence>
<organism evidence="3 4">
    <name type="scientific">Halovivax cerinus</name>
    <dbReference type="NCBI Taxonomy" id="1487865"/>
    <lineage>
        <taxon>Archaea</taxon>
        <taxon>Methanobacteriati</taxon>
        <taxon>Methanobacteriota</taxon>
        <taxon>Stenosarchaea group</taxon>
        <taxon>Halobacteria</taxon>
        <taxon>Halobacteriales</taxon>
        <taxon>Natrialbaceae</taxon>
        <taxon>Halovivax</taxon>
    </lineage>
</organism>
<name>A0ABD5NR79_9EURY</name>
<accession>A0ABD5NR79</accession>
<keyword evidence="2" id="KW-1133">Transmembrane helix</keyword>
<feature type="region of interest" description="Disordered" evidence="1">
    <location>
        <begin position="1"/>
        <end position="65"/>
    </location>
</feature>
<dbReference type="Proteomes" id="UP001595846">
    <property type="component" value="Unassembled WGS sequence"/>
</dbReference>
<feature type="transmembrane region" description="Helical" evidence="2">
    <location>
        <begin position="178"/>
        <end position="200"/>
    </location>
</feature>
<evidence type="ECO:0000313" key="3">
    <source>
        <dbReference type="EMBL" id="MFC3959587.1"/>
    </source>
</evidence>
<keyword evidence="4" id="KW-1185">Reference proteome</keyword>
<dbReference type="AlphaFoldDB" id="A0ABD5NR79"/>
<feature type="compositionally biased region" description="Polar residues" evidence="1">
    <location>
        <begin position="34"/>
        <end position="46"/>
    </location>
</feature>
<gene>
    <name evidence="3" type="ORF">ACFOUR_14585</name>
</gene>
<proteinExistence type="predicted"/>
<dbReference type="EMBL" id="JBHSAQ010000013">
    <property type="protein sequence ID" value="MFC3959587.1"/>
    <property type="molecule type" value="Genomic_DNA"/>
</dbReference>
<feature type="transmembrane region" description="Helical" evidence="2">
    <location>
        <begin position="104"/>
        <end position="126"/>
    </location>
</feature>
<feature type="transmembrane region" description="Helical" evidence="2">
    <location>
        <begin position="147"/>
        <end position="166"/>
    </location>
</feature>
<evidence type="ECO:0000313" key="4">
    <source>
        <dbReference type="Proteomes" id="UP001595846"/>
    </source>
</evidence>
<protein>
    <submittedName>
        <fullName evidence="3">Uncharacterized protein</fullName>
    </submittedName>
</protein>
<dbReference type="RefSeq" id="WP_256533100.1">
    <property type="nucleotide sequence ID" value="NZ_CP101824.1"/>
</dbReference>
<sequence>MPRTESTDDASTDATSTTDSPPTETGNDDPPTGSDASPTGSDASPTDSDEPVGRGPLTPESWRKPLHDERALRKVTSAVLGGLAIVVVLFLLSLLPGLNATGEAFAAVASGVLAVSFAAVLGYVALVIPWYVRSAFDGPREVREPGVTAAVWAFVLAAVLTVHRGFVPLAALVDGPMWLYDGVFLLVALVPVALIGRALWKMVDPAASYLTGHLTDER</sequence>
<keyword evidence="2" id="KW-0812">Transmembrane</keyword>